<feature type="transmembrane region" description="Helical" evidence="6">
    <location>
        <begin position="17"/>
        <end position="41"/>
    </location>
</feature>
<accession>A0A174JXY4</accession>
<feature type="transmembrane region" description="Helical" evidence="6">
    <location>
        <begin position="237"/>
        <end position="256"/>
    </location>
</feature>
<feature type="transmembrane region" description="Helical" evidence="6">
    <location>
        <begin position="707"/>
        <end position="728"/>
    </location>
</feature>
<dbReference type="Proteomes" id="UP000095413">
    <property type="component" value="Unassembled WGS sequence"/>
</dbReference>
<feature type="transmembrane region" description="Helical" evidence="6">
    <location>
        <begin position="605"/>
        <end position="629"/>
    </location>
</feature>
<dbReference type="Pfam" id="PF02687">
    <property type="entry name" value="FtsX"/>
    <property type="match status" value="1"/>
</dbReference>
<feature type="transmembrane region" description="Helical" evidence="6">
    <location>
        <begin position="205"/>
        <end position="225"/>
    </location>
</feature>
<evidence type="ECO:0000256" key="2">
    <source>
        <dbReference type="ARBA" id="ARBA00022475"/>
    </source>
</evidence>
<evidence type="ECO:0000313" key="8">
    <source>
        <dbReference type="EMBL" id="CUP02065.1"/>
    </source>
</evidence>
<dbReference type="InterPro" id="IPR003838">
    <property type="entry name" value="ABC3_permease_C"/>
</dbReference>
<dbReference type="OrthoDB" id="9781780at2"/>
<evidence type="ECO:0000313" key="9">
    <source>
        <dbReference type="Proteomes" id="UP000095413"/>
    </source>
</evidence>
<protein>
    <submittedName>
        <fullName evidence="8">FtsX-like permease family</fullName>
    </submittedName>
</protein>
<proteinExistence type="predicted"/>
<gene>
    <name evidence="8" type="ORF">ERS852533_00005</name>
</gene>
<evidence type="ECO:0000256" key="1">
    <source>
        <dbReference type="ARBA" id="ARBA00004651"/>
    </source>
</evidence>
<dbReference type="GeneID" id="96230466"/>
<dbReference type="EMBL" id="CZBA01000001">
    <property type="protein sequence ID" value="CUP02065.1"/>
    <property type="molecule type" value="Genomic_DNA"/>
</dbReference>
<dbReference type="GO" id="GO:0005886">
    <property type="term" value="C:plasma membrane"/>
    <property type="evidence" value="ECO:0007669"/>
    <property type="project" value="UniProtKB-SubCell"/>
</dbReference>
<organism evidence="8 9">
    <name type="scientific">Blautia obeum</name>
    <dbReference type="NCBI Taxonomy" id="40520"/>
    <lineage>
        <taxon>Bacteria</taxon>
        <taxon>Bacillati</taxon>
        <taxon>Bacillota</taxon>
        <taxon>Clostridia</taxon>
        <taxon>Lachnospirales</taxon>
        <taxon>Lachnospiraceae</taxon>
        <taxon>Blautia</taxon>
    </lineage>
</organism>
<keyword evidence="5 6" id="KW-0472">Membrane</keyword>
<dbReference type="AlphaFoldDB" id="A0A174JXY4"/>
<evidence type="ECO:0000259" key="7">
    <source>
        <dbReference type="Pfam" id="PF02687"/>
    </source>
</evidence>
<evidence type="ECO:0000256" key="5">
    <source>
        <dbReference type="ARBA" id="ARBA00023136"/>
    </source>
</evidence>
<dbReference type="InterPro" id="IPR052536">
    <property type="entry name" value="ABC-4_Integral_Memb_Prot"/>
</dbReference>
<sequence length="737" mass="84557">MYLKLALKNMKQSTKDYLIYMITLVLSVAMFYGFFSIASPYYSNMLPISIHMEILNKAMRIAVPAVGILILFLVSYVNRYMLKRKQKEFALQTIIGMEQRTVAWIFFLENVMIGAIALILGILSGTMLSQLINAAVLKAFKQEFKLYFMLFPDTVLGTVCFFGIIFFITGLKNVRIIRKMKIIDMLQNSQKGTQILNLHQQFGKFSWCVVALSVVILAMIFPIVSIKKINIIPWMKIGGTIITALGNCMIVCWFFIDRRKKKTGSLPLLCLTISCMLNGIFLLLLNSFFETLVQKGIALQAYVTMPPLIALFFILFAVISFFGNLTWIIIKATEKNRCIHYNNLFFVGQLKSRLGNCAKTMGIITVIMLAAIVLFVWFPIMAVRIHSYQQVMSAFDVQLGTMYTADLKNFPTGTLDYEYIKKYLEKKGYPITLEAQVELFSLGEEKLQSKNEFPVLAVSVSDYNAIRKLSNLPEIQLKEDEYGVAWEHKTQEKTIRNFDKAEQKIKVENQILSKAKKSDYKEKKGIGLFTSKTEGVYIIPDKYCRKLPLAVTFFAANTEKTLPYETAKLFEQDMEMYQKNLNRFSEEQLYIRLQTIQENEGISNMLLLSLIGSYSAMVLIVMGLTMLSIQQMTDAVEQKQRFQIIEKMGVDQRTRNRYIRQQMMFWFGLPVAVAVVGSVGTLVFLIYNSYKEIIAYLTMSEILQICGGVYVSFAIILVGYFSATYYLFKRNLTYRVL</sequence>
<feature type="transmembrane region" description="Helical" evidence="6">
    <location>
        <begin position="146"/>
        <end position="171"/>
    </location>
</feature>
<feature type="transmembrane region" description="Helical" evidence="6">
    <location>
        <begin position="268"/>
        <end position="289"/>
    </location>
</feature>
<evidence type="ECO:0000256" key="6">
    <source>
        <dbReference type="SAM" id="Phobius"/>
    </source>
</evidence>
<feature type="transmembrane region" description="Helical" evidence="6">
    <location>
        <begin position="361"/>
        <end position="380"/>
    </location>
</feature>
<dbReference type="RefSeq" id="WP_055055118.1">
    <property type="nucleotide sequence ID" value="NZ_CZBA01000001.1"/>
</dbReference>
<evidence type="ECO:0000256" key="3">
    <source>
        <dbReference type="ARBA" id="ARBA00022692"/>
    </source>
</evidence>
<keyword evidence="3 6" id="KW-0812">Transmembrane</keyword>
<name>A0A174JXY4_9FIRM</name>
<dbReference type="PANTHER" id="PTHR46795:SF3">
    <property type="entry name" value="ABC TRANSPORTER PERMEASE"/>
    <property type="match status" value="1"/>
</dbReference>
<feature type="transmembrane region" description="Helical" evidence="6">
    <location>
        <begin position="102"/>
        <end position="126"/>
    </location>
</feature>
<feature type="transmembrane region" description="Helical" evidence="6">
    <location>
        <begin position="61"/>
        <end position="81"/>
    </location>
</feature>
<feature type="transmembrane region" description="Helical" evidence="6">
    <location>
        <begin position="309"/>
        <end position="330"/>
    </location>
</feature>
<keyword evidence="2" id="KW-1003">Cell membrane</keyword>
<comment type="subcellular location">
    <subcellularLocation>
        <location evidence="1">Cell membrane</location>
        <topology evidence="1">Multi-pass membrane protein</topology>
    </subcellularLocation>
</comment>
<evidence type="ECO:0000256" key="4">
    <source>
        <dbReference type="ARBA" id="ARBA00022989"/>
    </source>
</evidence>
<reference evidence="8 9" key="1">
    <citation type="submission" date="2015-09" db="EMBL/GenBank/DDBJ databases">
        <authorList>
            <consortium name="Pathogen Informatics"/>
        </authorList>
    </citation>
    <scope>NUCLEOTIDE SEQUENCE [LARGE SCALE GENOMIC DNA]</scope>
    <source>
        <strain evidence="8 9">2789STDY5834921</strain>
    </source>
</reference>
<dbReference type="PANTHER" id="PTHR46795">
    <property type="entry name" value="ABC TRANSPORTER PERMEASE-RELATED-RELATED"/>
    <property type="match status" value="1"/>
</dbReference>
<feature type="domain" description="ABC3 transporter permease C-terminal" evidence="7">
    <location>
        <begin position="68"/>
        <end position="181"/>
    </location>
</feature>
<keyword evidence="4 6" id="KW-1133">Transmembrane helix</keyword>
<feature type="transmembrane region" description="Helical" evidence="6">
    <location>
        <begin position="663"/>
        <end position="687"/>
    </location>
</feature>